<proteinExistence type="predicted"/>
<keyword evidence="2" id="KW-1185">Reference proteome</keyword>
<evidence type="ECO:0000313" key="1">
    <source>
        <dbReference type="EMBL" id="KAJ2982138.1"/>
    </source>
</evidence>
<gene>
    <name evidence="1" type="ORF">NQ176_g1585</name>
</gene>
<dbReference type="EMBL" id="JANJQO010000092">
    <property type="protein sequence ID" value="KAJ2982138.1"/>
    <property type="molecule type" value="Genomic_DNA"/>
</dbReference>
<evidence type="ECO:0000313" key="2">
    <source>
        <dbReference type="Proteomes" id="UP001143910"/>
    </source>
</evidence>
<protein>
    <submittedName>
        <fullName evidence="1">Uncharacterized protein</fullName>
    </submittedName>
</protein>
<comment type="caution">
    <text evidence="1">The sequence shown here is derived from an EMBL/GenBank/DDBJ whole genome shotgun (WGS) entry which is preliminary data.</text>
</comment>
<dbReference type="Proteomes" id="UP001143910">
    <property type="component" value="Unassembled WGS sequence"/>
</dbReference>
<organism evidence="1 2">
    <name type="scientific">Zarea fungicola</name>
    <dbReference type="NCBI Taxonomy" id="93591"/>
    <lineage>
        <taxon>Eukaryota</taxon>
        <taxon>Fungi</taxon>
        <taxon>Dikarya</taxon>
        <taxon>Ascomycota</taxon>
        <taxon>Pezizomycotina</taxon>
        <taxon>Sordariomycetes</taxon>
        <taxon>Hypocreomycetidae</taxon>
        <taxon>Hypocreales</taxon>
        <taxon>Cordycipitaceae</taxon>
        <taxon>Zarea</taxon>
    </lineage>
</organism>
<sequence length="166" mass="17358">MAASFDSILPVVTFLIGGARLCSGLYSFISPATTAKEHGIQLAATPNRLSKKSDSVHSAGTPGPTEEYKSVFYVQAIGNRIMVTGLTTLALTLNWQFGNGGGAAKHCVGIVMSAEAVTALVDAILVGRYTTTLQPSTDKALGKKGVKVHLTRTVVWLIPGILCLLG</sequence>
<reference evidence="1" key="1">
    <citation type="submission" date="2022-08" db="EMBL/GenBank/DDBJ databases">
        <title>Genome Sequence of Lecanicillium fungicola.</title>
        <authorList>
            <person name="Buettner E."/>
        </authorList>
    </citation>
    <scope>NUCLEOTIDE SEQUENCE</scope>
    <source>
        <strain evidence="1">Babe33</strain>
    </source>
</reference>
<accession>A0ACC1NSP6</accession>
<name>A0ACC1NSP6_9HYPO</name>